<dbReference type="PATRIC" id="fig|608538.5.peg.1794"/>
<evidence type="ECO:0000313" key="3">
    <source>
        <dbReference type="EMBL" id="BAI70222.1"/>
    </source>
</evidence>
<evidence type="ECO:0000256" key="1">
    <source>
        <dbReference type="ARBA" id="ARBA00022849"/>
    </source>
</evidence>
<dbReference type="OrthoDB" id="9784339at2"/>
<dbReference type="STRING" id="608538.HTH_1778"/>
<organism evidence="3 4">
    <name type="scientific">Hydrogenobacter thermophilus (strain DSM 6534 / IAM 12695 / TK-6)</name>
    <dbReference type="NCBI Taxonomy" id="608538"/>
    <lineage>
        <taxon>Bacteria</taxon>
        <taxon>Pseudomonadati</taxon>
        <taxon>Aquificota</taxon>
        <taxon>Aquificia</taxon>
        <taxon>Aquificales</taxon>
        <taxon>Aquificaceae</taxon>
        <taxon>Hydrogenobacter</taxon>
    </lineage>
</organism>
<protein>
    <submittedName>
        <fullName evidence="3">Protein tyrosine phosphatase/arsenate reductase</fullName>
    </submittedName>
</protein>
<keyword evidence="1" id="KW-0059">Arsenical resistance</keyword>
<dbReference type="SUPFAM" id="SSF52788">
    <property type="entry name" value="Phosphotyrosine protein phosphatases I"/>
    <property type="match status" value="1"/>
</dbReference>
<dbReference type="EMBL" id="AP011112">
    <property type="protein sequence ID" value="BAI70222.1"/>
    <property type="molecule type" value="Genomic_DNA"/>
</dbReference>
<dbReference type="KEGG" id="hte:Hydth_1760"/>
<gene>
    <name evidence="3" type="ordered locus">HTH_1778</name>
</gene>
<dbReference type="AlphaFoldDB" id="D3DK70"/>
<dbReference type="PANTHER" id="PTHR43428">
    <property type="entry name" value="ARSENATE REDUCTASE"/>
    <property type="match status" value="1"/>
</dbReference>
<evidence type="ECO:0000259" key="2">
    <source>
        <dbReference type="SMART" id="SM00226"/>
    </source>
</evidence>
<dbReference type="Gene3D" id="3.40.50.2300">
    <property type="match status" value="1"/>
</dbReference>
<dbReference type="RefSeq" id="WP_012964402.1">
    <property type="nucleotide sequence ID" value="NC_013799.1"/>
</dbReference>
<feature type="domain" description="Phosphotyrosine protein phosphatase I" evidence="2">
    <location>
        <begin position="1"/>
        <end position="137"/>
    </location>
</feature>
<proteinExistence type="predicted"/>
<evidence type="ECO:0000313" key="4">
    <source>
        <dbReference type="Proteomes" id="UP000002574"/>
    </source>
</evidence>
<dbReference type="PANTHER" id="PTHR43428:SF1">
    <property type="entry name" value="ARSENATE REDUCTASE"/>
    <property type="match status" value="1"/>
</dbReference>
<reference evidence="3 4" key="1">
    <citation type="journal article" date="2010" name="J. Bacteriol.">
        <title>Complete genome sequence of the thermophilic, obligately chemolithoautotrophic hydrogen-oxidizing bacterium Hydrogenobacter thermophilus TK-6.</title>
        <authorList>
            <person name="Arai H."/>
            <person name="Kanbe H."/>
            <person name="Ishii M."/>
            <person name="Igarashi Y."/>
        </authorList>
    </citation>
    <scope>NUCLEOTIDE SEQUENCE [LARGE SCALE GENOMIC DNA]</scope>
    <source>
        <strain evidence="4">DSM 6534 / IAM 12695 / TK-6 [Tokyo]</strain>
    </source>
</reference>
<dbReference type="eggNOG" id="COG0394">
    <property type="taxonomic scope" value="Bacteria"/>
</dbReference>
<dbReference type="CDD" id="cd16345">
    <property type="entry name" value="LMWP_ArsC"/>
    <property type="match status" value="1"/>
</dbReference>
<sequence>MRIGFICTGNSARSQMAEGYAKYFTKLYGKDVEIYSAGSNPADRVNPLAIEVMKEEGIDISLNYPKPIEDIPYQQLDIVITLCGDAAETCPAVVGARTEHWNLPDPAKVEGSHEEKLEFFRRIRDEIKLRVEKLIKEL</sequence>
<dbReference type="Proteomes" id="UP000002574">
    <property type="component" value="Chromosome"/>
</dbReference>
<dbReference type="SMART" id="SM00226">
    <property type="entry name" value="LMWPc"/>
    <property type="match status" value="1"/>
</dbReference>
<dbReference type="KEGG" id="hth:HTH_1778"/>
<name>D3DK70_HYDTT</name>
<dbReference type="InterPro" id="IPR036196">
    <property type="entry name" value="Ptyr_pPase_sf"/>
</dbReference>
<dbReference type="GO" id="GO:0046685">
    <property type="term" value="P:response to arsenic-containing substance"/>
    <property type="evidence" value="ECO:0007669"/>
    <property type="project" value="UniProtKB-KW"/>
</dbReference>
<keyword evidence="4" id="KW-1185">Reference proteome</keyword>
<dbReference type="InterPro" id="IPR023485">
    <property type="entry name" value="Ptyr_pPase"/>
</dbReference>
<accession>D3DK70</accession>
<dbReference type="Pfam" id="PF01451">
    <property type="entry name" value="LMWPc"/>
    <property type="match status" value="1"/>
</dbReference>